<dbReference type="SUPFAM" id="SSF48371">
    <property type="entry name" value="ARM repeat"/>
    <property type="match status" value="1"/>
</dbReference>
<sequence length="233" mass="26516">MENPDRRFHGITQANELVNLTEFFINHILPDLKSANINEYPVLKADGIKYIMFFRNQVPKDQLLVAIPLLISHLQAESIVVHTYAAHALERFFTMRGGANATLISAADMLPYTEQLLSNLFKALSLPGSCENEYIMKAIMRSFSLLQEAIIPYIPSVIPQLTQKLLAVSKNPSKPHFNHYLFESICLSVRITCRANPATVSSFEEALFMVFTEILRNDVQEQRTPTGYDLRQR</sequence>
<dbReference type="InterPro" id="IPR005043">
    <property type="entry name" value="XPO2_C"/>
</dbReference>
<evidence type="ECO:0008006" key="5">
    <source>
        <dbReference type="Google" id="ProtNLM"/>
    </source>
</evidence>
<dbReference type="Gene3D" id="1.25.10.10">
    <property type="entry name" value="Leucine-rich Repeat Variant"/>
    <property type="match status" value="1"/>
</dbReference>
<dbReference type="InterPro" id="IPR013713">
    <property type="entry name" value="XPO2_central"/>
</dbReference>
<dbReference type="InterPro" id="IPR011989">
    <property type="entry name" value="ARM-like"/>
</dbReference>
<evidence type="ECO:0000313" key="4">
    <source>
        <dbReference type="Proteomes" id="UP001176940"/>
    </source>
</evidence>
<dbReference type="Proteomes" id="UP001176940">
    <property type="component" value="Unassembled WGS sequence"/>
</dbReference>
<comment type="caution">
    <text evidence="3">The sequence shown here is derived from an EMBL/GenBank/DDBJ whole genome shotgun (WGS) entry which is preliminary data.</text>
</comment>
<evidence type="ECO:0000313" key="3">
    <source>
        <dbReference type="EMBL" id="CAJ0923090.1"/>
    </source>
</evidence>
<feature type="domain" description="Exportin-2 central" evidence="2">
    <location>
        <begin position="9"/>
        <end position="88"/>
    </location>
</feature>
<feature type="domain" description="Exportin-2 C-terminal" evidence="1">
    <location>
        <begin position="90"/>
        <end position="221"/>
    </location>
</feature>
<reference evidence="3" key="1">
    <citation type="submission" date="2023-07" db="EMBL/GenBank/DDBJ databases">
        <authorList>
            <person name="Stuckert A."/>
        </authorList>
    </citation>
    <scope>NUCLEOTIDE SEQUENCE</scope>
</reference>
<keyword evidence="4" id="KW-1185">Reference proteome</keyword>
<name>A0ABN9KWR8_9NEOB</name>
<dbReference type="Pfam" id="PF08506">
    <property type="entry name" value="Cse1"/>
    <property type="match status" value="1"/>
</dbReference>
<accession>A0ABN9KWR8</accession>
<gene>
    <name evidence="3" type="ORF">RIMI_LOCUS1916491</name>
</gene>
<dbReference type="Pfam" id="PF03378">
    <property type="entry name" value="CAS_CSE1"/>
    <property type="match status" value="1"/>
</dbReference>
<protein>
    <recommendedName>
        <fullName evidence="5">Exportin-2</fullName>
    </recommendedName>
</protein>
<dbReference type="PANTHER" id="PTHR10997:SF8">
    <property type="entry name" value="EXPORTIN-2"/>
    <property type="match status" value="1"/>
</dbReference>
<dbReference type="PANTHER" id="PTHR10997">
    <property type="entry name" value="IMPORTIN-7, 8, 11"/>
    <property type="match status" value="1"/>
</dbReference>
<evidence type="ECO:0000259" key="2">
    <source>
        <dbReference type="Pfam" id="PF08506"/>
    </source>
</evidence>
<dbReference type="InterPro" id="IPR016024">
    <property type="entry name" value="ARM-type_fold"/>
</dbReference>
<evidence type="ECO:0000259" key="1">
    <source>
        <dbReference type="Pfam" id="PF03378"/>
    </source>
</evidence>
<proteinExistence type="predicted"/>
<dbReference type="EMBL" id="CAUEEQ010002559">
    <property type="protein sequence ID" value="CAJ0923090.1"/>
    <property type="molecule type" value="Genomic_DNA"/>
</dbReference>
<organism evidence="3 4">
    <name type="scientific">Ranitomeya imitator</name>
    <name type="common">mimic poison frog</name>
    <dbReference type="NCBI Taxonomy" id="111125"/>
    <lineage>
        <taxon>Eukaryota</taxon>
        <taxon>Metazoa</taxon>
        <taxon>Chordata</taxon>
        <taxon>Craniata</taxon>
        <taxon>Vertebrata</taxon>
        <taxon>Euteleostomi</taxon>
        <taxon>Amphibia</taxon>
        <taxon>Batrachia</taxon>
        <taxon>Anura</taxon>
        <taxon>Neobatrachia</taxon>
        <taxon>Hyloidea</taxon>
        <taxon>Dendrobatidae</taxon>
        <taxon>Dendrobatinae</taxon>
        <taxon>Ranitomeya</taxon>
    </lineage>
</organism>